<gene>
    <name evidence="5" type="primary">truB</name>
    <name evidence="8" type="ORF">DFR37_10969</name>
</gene>
<evidence type="ECO:0000256" key="2">
    <source>
        <dbReference type="ARBA" id="ARBA00005642"/>
    </source>
</evidence>
<dbReference type="InterPro" id="IPR032819">
    <property type="entry name" value="TruB_C"/>
</dbReference>
<reference evidence="8 9" key="1">
    <citation type="submission" date="2018-06" db="EMBL/GenBank/DDBJ databases">
        <title>Genomic Encyclopedia of Type Strains, Phase IV (KMG-IV): sequencing the most valuable type-strain genomes for metagenomic binning, comparative biology and taxonomic classification.</title>
        <authorList>
            <person name="Goeker M."/>
        </authorList>
    </citation>
    <scope>NUCLEOTIDE SEQUENCE [LARGE SCALE GENOMIC DNA]</scope>
    <source>
        <strain evidence="8 9">DSM 25520</strain>
    </source>
</reference>
<dbReference type="EC" id="5.4.99.25" evidence="5"/>
<feature type="domain" description="Pseudouridine synthase II N-terminal" evidence="6">
    <location>
        <begin position="31"/>
        <end position="181"/>
    </location>
</feature>
<organism evidence="8 9">
    <name type="scientific">Eoetvoesiella caeni</name>
    <dbReference type="NCBI Taxonomy" id="645616"/>
    <lineage>
        <taxon>Bacteria</taxon>
        <taxon>Pseudomonadati</taxon>
        <taxon>Pseudomonadota</taxon>
        <taxon>Betaproteobacteria</taxon>
        <taxon>Burkholderiales</taxon>
        <taxon>Alcaligenaceae</taxon>
        <taxon>Eoetvoesiella</taxon>
    </lineage>
</organism>
<keyword evidence="9" id="KW-1185">Reference proteome</keyword>
<evidence type="ECO:0000256" key="5">
    <source>
        <dbReference type="HAMAP-Rule" id="MF_01080"/>
    </source>
</evidence>
<dbReference type="InterPro" id="IPR020103">
    <property type="entry name" value="PsdUridine_synth_cat_dom_sf"/>
</dbReference>
<comment type="similarity">
    <text evidence="2 5">Belongs to the pseudouridine synthase TruB family. Type 1 subfamily.</text>
</comment>
<name>A0A366H8X1_9BURK</name>
<dbReference type="SUPFAM" id="SSF55120">
    <property type="entry name" value="Pseudouridine synthase"/>
    <property type="match status" value="1"/>
</dbReference>
<accession>A0A366H8X1</accession>
<evidence type="ECO:0000313" key="8">
    <source>
        <dbReference type="EMBL" id="RBP37506.1"/>
    </source>
</evidence>
<evidence type="ECO:0000256" key="4">
    <source>
        <dbReference type="ARBA" id="ARBA00023235"/>
    </source>
</evidence>
<dbReference type="GO" id="GO:0160148">
    <property type="term" value="F:tRNA pseudouridine(55) synthase activity"/>
    <property type="evidence" value="ECO:0007669"/>
    <property type="project" value="UniProtKB-EC"/>
</dbReference>
<dbReference type="GO" id="GO:0003723">
    <property type="term" value="F:RNA binding"/>
    <property type="evidence" value="ECO:0007669"/>
    <property type="project" value="InterPro"/>
</dbReference>
<evidence type="ECO:0000259" key="7">
    <source>
        <dbReference type="Pfam" id="PF16198"/>
    </source>
</evidence>
<keyword evidence="3 5" id="KW-0819">tRNA processing</keyword>
<comment type="catalytic activity">
    <reaction evidence="1 5">
        <text>uridine(55) in tRNA = pseudouridine(55) in tRNA</text>
        <dbReference type="Rhea" id="RHEA:42532"/>
        <dbReference type="Rhea" id="RHEA-COMP:10101"/>
        <dbReference type="Rhea" id="RHEA-COMP:10102"/>
        <dbReference type="ChEBI" id="CHEBI:65314"/>
        <dbReference type="ChEBI" id="CHEBI:65315"/>
        <dbReference type="EC" id="5.4.99.25"/>
    </reaction>
</comment>
<sequence length="252" mass="27259">MASRRGQMLDGVLLLDKPEGLSSNHALQRAKRAMDARKAGHTGTLDPFATGLLVCCFGRATKISASMLNADKTYLATLRFGEETDSGDLTGNVTFQAPPSFEGVTREALEAAVAGFRGEIDQIPPMYSALKRDGKPLYEYARQGIELERPARQVTIHQLETESFTGQEAQVLVRCSKGTYIRTLAQDIGRQLGCGAHLVALRRTQVGPFELKDGIALDALQTMSAPQTTLLALDAVPADLLPAGFKLLKDEL</sequence>
<dbReference type="OrthoDB" id="9802309at2"/>
<dbReference type="NCBIfam" id="TIGR00431">
    <property type="entry name" value="TruB"/>
    <property type="match status" value="1"/>
</dbReference>
<comment type="function">
    <text evidence="5">Responsible for synthesis of pseudouridine from uracil-55 in the psi GC loop of transfer RNAs.</text>
</comment>
<dbReference type="AlphaFoldDB" id="A0A366H8X1"/>
<dbReference type="RefSeq" id="WP_113934198.1">
    <property type="nucleotide sequence ID" value="NZ_JACCEU010000006.1"/>
</dbReference>
<dbReference type="PANTHER" id="PTHR13767:SF2">
    <property type="entry name" value="PSEUDOURIDYLATE SYNTHASE TRUB1"/>
    <property type="match status" value="1"/>
</dbReference>
<evidence type="ECO:0000259" key="6">
    <source>
        <dbReference type="Pfam" id="PF01509"/>
    </source>
</evidence>
<evidence type="ECO:0000313" key="9">
    <source>
        <dbReference type="Proteomes" id="UP000253628"/>
    </source>
</evidence>
<dbReference type="EMBL" id="QNRQ01000009">
    <property type="protein sequence ID" value="RBP37506.1"/>
    <property type="molecule type" value="Genomic_DNA"/>
</dbReference>
<evidence type="ECO:0000256" key="1">
    <source>
        <dbReference type="ARBA" id="ARBA00000385"/>
    </source>
</evidence>
<dbReference type="InterPro" id="IPR002501">
    <property type="entry name" value="PsdUridine_synth_N"/>
</dbReference>
<evidence type="ECO:0000256" key="3">
    <source>
        <dbReference type="ARBA" id="ARBA00022694"/>
    </source>
</evidence>
<dbReference type="Pfam" id="PF01509">
    <property type="entry name" value="TruB_N"/>
    <property type="match status" value="1"/>
</dbReference>
<dbReference type="Gene3D" id="3.30.2350.10">
    <property type="entry name" value="Pseudouridine synthase"/>
    <property type="match status" value="1"/>
</dbReference>
<dbReference type="GO" id="GO:0031119">
    <property type="term" value="P:tRNA pseudouridine synthesis"/>
    <property type="evidence" value="ECO:0007669"/>
    <property type="project" value="UniProtKB-UniRule"/>
</dbReference>
<dbReference type="CDD" id="cd02573">
    <property type="entry name" value="PseudoU_synth_EcTruB"/>
    <property type="match status" value="1"/>
</dbReference>
<dbReference type="Pfam" id="PF16198">
    <property type="entry name" value="TruB_C_2"/>
    <property type="match status" value="1"/>
</dbReference>
<dbReference type="InterPro" id="IPR014780">
    <property type="entry name" value="tRNA_psdUridine_synth_TruB"/>
</dbReference>
<dbReference type="HAMAP" id="MF_01080">
    <property type="entry name" value="TruB_bact"/>
    <property type="match status" value="1"/>
</dbReference>
<proteinExistence type="inferred from homology"/>
<comment type="caution">
    <text evidence="8">The sequence shown here is derived from an EMBL/GenBank/DDBJ whole genome shotgun (WGS) entry which is preliminary data.</text>
</comment>
<keyword evidence="4 5" id="KW-0413">Isomerase</keyword>
<feature type="active site" description="Nucleophile" evidence="5">
    <location>
        <position position="46"/>
    </location>
</feature>
<feature type="domain" description="tRNA pseudouridylate synthase B C-terminal" evidence="7">
    <location>
        <begin position="182"/>
        <end position="225"/>
    </location>
</feature>
<dbReference type="GO" id="GO:1990481">
    <property type="term" value="P:mRNA pseudouridine synthesis"/>
    <property type="evidence" value="ECO:0007669"/>
    <property type="project" value="TreeGrafter"/>
</dbReference>
<dbReference type="PANTHER" id="PTHR13767">
    <property type="entry name" value="TRNA-PSEUDOURIDINE SYNTHASE"/>
    <property type="match status" value="1"/>
</dbReference>
<dbReference type="Proteomes" id="UP000253628">
    <property type="component" value="Unassembled WGS sequence"/>
</dbReference>
<protein>
    <recommendedName>
        <fullName evidence="5">tRNA pseudouridine synthase B</fullName>
        <ecNumber evidence="5">5.4.99.25</ecNumber>
    </recommendedName>
    <alternativeName>
        <fullName evidence="5">tRNA pseudouridine(55) synthase</fullName>
        <shortName evidence="5">Psi55 synthase</shortName>
    </alternativeName>
    <alternativeName>
        <fullName evidence="5">tRNA pseudouridylate synthase</fullName>
    </alternativeName>
    <alternativeName>
        <fullName evidence="5">tRNA-uridine isomerase</fullName>
    </alternativeName>
</protein>